<comment type="subcellular location">
    <subcellularLocation>
        <location evidence="1">Membrane</location>
        <topology evidence="1">Multi-pass membrane protein</topology>
    </subcellularLocation>
</comment>
<comment type="similarity">
    <text evidence="2">Belongs to the inorganic phosphate transporter (PiT) (TC 2.A.20) family.</text>
</comment>
<feature type="transmembrane region" description="Helical" evidence="8">
    <location>
        <begin position="115"/>
        <end position="133"/>
    </location>
</feature>
<feature type="transmembrane region" description="Helical" evidence="8">
    <location>
        <begin position="45"/>
        <end position="67"/>
    </location>
</feature>
<organism evidence="9 10">
    <name type="scientific">Porites evermanni</name>
    <dbReference type="NCBI Taxonomy" id="104178"/>
    <lineage>
        <taxon>Eukaryota</taxon>
        <taxon>Metazoa</taxon>
        <taxon>Cnidaria</taxon>
        <taxon>Anthozoa</taxon>
        <taxon>Hexacorallia</taxon>
        <taxon>Scleractinia</taxon>
        <taxon>Fungiina</taxon>
        <taxon>Poritidae</taxon>
        <taxon>Porites</taxon>
    </lineage>
</organism>
<evidence type="ECO:0000313" key="10">
    <source>
        <dbReference type="Proteomes" id="UP001159427"/>
    </source>
</evidence>
<keyword evidence="6 8" id="KW-1133">Transmembrane helix</keyword>
<proteinExistence type="inferred from homology"/>
<evidence type="ECO:0000256" key="5">
    <source>
        <dbReference type="ARBA" id="ARBA00022692"/>
    </source>
</evidence>
<evidence type="ECO:0000256" key="1">
    <source>
        <dbReference type="ARBA" id="ARBA00004141"/>
    </source>
</evidence>
<reference evidence="9 10" key="1">
    <citation type="submission" date="2022-05" db="EMBL/GenBank/DDBJ databases">
        <authorList>
            <consortium name="Genoscope - CEA"/>
            <person name="William W."/>
        </authorList>
    </citation>
    <scope>NUCLEOTIDE SEQUENCE [LARGE SCALE GENOMIC DNA]</scope>
</reference>
<feature type="non-terminal residue" evidence="9">
    <location>
        <position position="1"/>
    </location>
</feature>
<gene>
    <name evidence="9" type="ORF">PEVE_00030263</name>
</gene>
<keyword evidence="4" id="KW-0592">Phosphate transport</keyword>
<dbReference type="Pfam" id="PF01384">
    <property type="entry name" value="PHO4"/>
    <property type="match status" value="1"/>
</dbReference>
<evidence type="ECO:0000256" key="7">
    <source>
        <dbReference type="ARBA" id="ARBA00023136"/>
    </source>
</evidence>
<keyword evidence="7 8" id="KW-0472">Membrane</keyword>
<keyword evidence="5 8" id="KW-0812">Transmembrane</keyword>
<keyword evidence="10" id="KW-1185">Reference proteome</keyword>
<name>A0ABN8SV68_9CNID</name>
<feature type="transmembrane region" description="Helical" evidence="8">
    <location>
        <begin position="7"/>
        <end position="25"/>
    </location>
</feature>
<keyword evidence="3" id="KW-0813">Transport</keyword>
<feature type="non-terminal residue" evidence="9">
    <location>
        <position position="152"/>
    </location>
</feature>
<feature type="transmembrane region" description="Helical" evidence="8">
    <location>
        <begin position="87"/>
        <end position="109"/>
    </location>
</feature>
<protein>
    <recommendedName>
        <fullName evidence="11">Phosphate permease</fullName>
    </recommendedName>
</protein>
<dbReference type="PANTHER" id="PTHR11101:SF80">
    <property type="entry name" value="PHOSPHATE TRANSPORTER"/>
    <property type="match status" value="1"/>
</dbReference>
<evidence type="ECO:0008006" key="11">
    <source>
        <dbReference type="Google" id="ProtNLM"/>
    </source>
</evidence>
<comment type="caution">
    <text evidence="9">The sequence shown here is derived from an EMBL/GenBank/DDBJ whole genome shotgun (WGS) entry which is preliminary data.</text>
</comment>
<dbReference type="EMBL" id="CALNXI010004277">
    <property type="protein sequence ID" value="CAH3195454.1"/>
    <property type="molecule type" value="Genomic_DNA"/>
</dbReference>
<evidence type="ECO:0000313" key="9">
    <source>
        <dbReference type="EMBL" id="CAH3195454.1"/>
    </source>
</evidence>
<evidence type="ECO:0000256" key="3">
    <source>
        <dbReference type="ARBA" id="ARBA00022448"/>
    </source>
</evidence>
<dbReference type="PANTHER" id="PTHR11101">
    <property type="entry name" value="PHOSPHATE TRANSPORTER"/>
    <property type="match status" value="1"/>
</dbReference>
<accession>A0ABN8SV68</accession>
<sequence>EPYDSDYLWVVVVGFIVAFILAFGIGANDVANSFGTSVGAKVLTLRQACVIATIFELAGAILIGARVSDTVRKGIIDINSFNGTEQLAMIGSLSALSGTGIWLIVATFFNLPVSGTHSVVGATMGYALVAHGIKGIQWKTFGMIAASWVISP</sequence>
<evidence type="ECO:0000256" key="2">
    <source>
        <dbReference type="ARBA" id="ARBA00009916"/>
    </source>
</evidence>
<dbReference type="InterPro" id="IPR001204">
    <property type="entry name" value="Phos_transporter"/>
</dbReference>
<dbReference type="Proteomes" id="UP001159427">
    <property type="component" value="Unassembled WGS sequence"/>
</dbReference>
<evidence type="ECO:0000256" key="4">
    <source>
        <dbReference type="ARBA" id="ARBA00022592"/>
    </source>
</evidence>
<evidence type="ECO:0000256" key="8">
    <source>
        <dbReference type="SAM" id="Phobius"/>
    </source>
</evidence>
<evidence type="ECO:0000256" key="6">
    <source>
        <dbReference type="ARBA" id="ARBA00022989"/>
    </source>
</evidence>